<keyword evidence="2" id="KW-0472">Membrane</keyword>
<reference evidence="7" key="1">
    <citation type="submission" date="2022-12" db="EMBL/GenBank/DDBJ databases">
        <title>Genome sequence of SJ11.</title>
        <authorList>
            <person name="Woo H."/>
        </authorList>
    </citation>
    <scope>NUCLEOTIDE SEQUENCE</scope>
    <source>
        <strain evidence="7">SJ11</strain>
    </source>
</reference>
<organism evidence="7 8">
    <name type="scientific">Pedobacter rhodius</name>
    <dbReference type="NCBI Taxonomy" id="3004098"/>
    <lineage>
        <taxon>Bacteria</taxon>
        <taxon>Pseudomonadati</taxon>
        <taxon>Bacteroidota</taxon>
        <taxon>Sphingobacteriia</taxon>
        <taxon>Sphingobacteriales</taxon>
        <taxon>Sphingobacteriaceae</taxon>
        <taxon>Pedobacter</taxon>
    </lineage>
</organism>
<dbReference type="InterPro" id="IPR012910">
    <property type="entry name" value="Plug_dom"/>
</dbReference>
<dbReference type="Proteomes" id="UP001144341">
    <property type="component" value="Unassembled WGS sequence"/>
</dbReference>
<evidence type="ECO:0000259" key="6">
    <source>
        <dbReference type="Pfam" id="PF14905"/>
    </source>
</evidence>
<keyword evidence="4" id="KW-0732">Signal</keyword>
<evidence type="ECO:0000259" key="5">
    <source>
        <dbReference type="Pfam" id="PF07715"/>
    </source>
</evidence>
<evidence type="ECO:0000256" key="3">
    <source>
        <dbReference type="ARBA" id="ARBA00023237"/>
    </source>
</evidence>
<evidence type="ECO:0000313" key="8">
    <source>
        <dbReference type="Proteomes" id="UP001144341"/>
    </source>
</evidence>
<feature type="signal peptide" evidence="4">
    <location>
        <begin position="1"/>
        <end position="21"/>
    </location>
</feature>
<comment type="subcellular location">
    <subcellularLocation>
        <location evidence="1">Cell outer membrane</location>
    </subcellularLocation>
</comment>
<accession>A0ABT4L052</accession>
<protein>
    <submittedName>
        <fullName evidence="7">Outer membrane beta-barrel protein</fullName>
    </submittedName>
</protein>
<dbReference type="InterPro" id="IPR041700">
    <property type="entry name" value="OMP_b-brl_3"/>
</dbReference>
<evidence type="ECO:0000256" key="2">
    <source>
        <dbReference type="ARBA" id="ARBA00023136"/>
    </source>
</evidence>
<feature type="chain" id="PRO_5045485650" evidence="4">
    <location>
        <begin position="22"/>
        <end position="812"/>
    </location>
</feature>
<feature type="domain" description="TonB-dependent receptor plug" evidence="5">
    <location>
        <begin position="145"/>
        <end position="222"/>
    </location>
</feature>
<sequence length="812" mass="91478">MKQSSTFFSFLFIFFLSQAKAQITNGKISGLLIDEKEKPLSGTIVLKNLADTMFVKSISTNDKGQFSFQNLPYGKFSLSINAVGSKTINEKIEITPNKLFIDKTFKLIAESNDLGSINISGKKPLIERFSDKTVMNVENSLVATGNTALEVLAKMPGVSVNQDGIISVKGKSGVNILIDGKSVFLSSEQLATRLKSINSNELKSIELITNPSAKYDAEGNAGIINVKLKKNSVFGANGNVDLGFGYGKNPKSDAGISLNHRNKNLNIFGNFASNNNKYQEDLNINRITNDGFSDTYFHQYNTQIRSSHNNNYKLGLDYFLNEKNTIGFLTTGYFNNGHDSSNGITDIGKSFTKIDSSIVADNPSTNKYRNQAYNLNYKSVIDTLGQEFSVDLDYAKYRSEEYTVYNNYFSDANGYQYKSPLTFRNLTPSVIKIKAVKIDYSLPLNPKTKFDFGLKSSWVSTDNDFRFENLVASQWRNDVTRSNRFVYDENINAAYVNFKHDFKSTSVEVGLRTEQTNSKGNSVSEQKVVERSYFDFFPSFSVNQTLSENNQLGFSYSRRIDRPDYKSLNPFVYFVDLYTFSQGNPFLNPQYTNAFTFSYNYKDALNISLGYSITNNLIIDVLLPDDVKKTLFQTVQNLDKQFSYDLTVGYPTNITKYWSMDNTITSTYNQIKSANLGGVDYDRKKVNFTLNSSHNFAISPSTTAELSGEFVSAQIYGTYAIKPYYGIDFGLKKSFIDKRLNLKFAINDILNSRKARIGSALSTLNYSLSQKQESQIFRVSLNYSFGSNTVKATRDRKTSVTDEEGRIKQENK</sequence>
<dbReference type="EMBL" id="JAPWGL010000004">
    <property type="protein sequence ID" value="MCZ4224554.1"/>
    <property type="molecule type" value="Genomic_DNA"/>
</dbReference>
<proteinExistence type="predicted"/>
<dbReference type="PANTHER" id="PTHR40980:SF4">
    <property type="entry name" value="TONB-DEPENDENT RECEPTOR-LIKE BETA-BARREL DOMAIN-CONTAINING PROTEIN"/>
    <property type="match status" value="1"/>
</dbReference>
<dbReference type="PANTHER" id="PTHR40980">
    <property type="entry name" value="PLUG DOMAIN-CONTAINING PROTEIN"/>
    <property type="match status" value="1"/>
</dbReference>
<evidence type="ECO:0000256" key="4">
    <source>
        <dbReference type="SAM" id="SignalP"/>
    </source>
</evidence>
<dbReference type="Gene3D" id="2.170.130.10">
    <property type="entry name" value="TonB-dependent receptor, plug domain"/>
    <property type="match status" value="1"/>
</dbReference>
<gene>
    <name evidence="7" type="ORF">O0931_14685</name>
</gene>
<dbReference type="SUPFAM" id="SSF49464">
    <property type="entry name" value="Carboxypeptidase regulatory domain-like"/>
    <property type="match status" value="1"/>
</dbReference>
<evidence type="ECO:0000256" key="1">
    <source>
        <dbReference type="ARBA" id="ARBA00004442"/>
    </source>
</evidence>
<name>A0ABT4L052_9SPHI</name>
<comment type="caution">
    <text evidence="7">The sequence shown here is derived from an EMBL/GenBank/DDBJ whole genome shotgun (WGS) entry which is preliminary data.</text>
</comment>
<dbReference type="InterPro" id="IPR008969">
    <property type="entry name" value="CarboxyPept-like_regulatory"/>
</dbReference>
<dbReference type="InterPro" id="IPR036942">
    <property type="entry name" value="Beta-barrel_TonB_sf"/>
</dbReference>
<evidence type="ECO:0000313" key="7">
    <source>
        <dbReference type="EMBL" id="MCZ4224554.1"/>
    </source>
</evidence>
<dbReference type="RefSeq" id="WP_269416337.1">
    <property type="nucleotide sequence ID" value="NZ_JAPWGL010000004.1"/>
</dbReference>
<feature type="domain" description="Outer membrane protein beta-barrel" evidence="6">
    <location>
        <begin position="381"/>
        <end position="783"/>
    </location>
</feature>
<dbReference type="Pfam" id="PF07715">
    <property type="entry name" value="Plug"/>
    <property type="match status" value="1"/>
</dbReference>
<dbReference type="Gene3D" id="2.40.170.20">
    <property type="entry name" value="TonB-dependent receptor, beta-barrel domain"/>
    <property type="match status" value="1"/>
</dbReference>
<dbReference type="InterPro" id="IPR037066">
    <property type="entry name" value="Plug_dom_sf"/>
</dbReference>
<dbReference type="Pfam" id="PF14905">
    <property type="entry name" value="OMP_b-brl_3"/>
    <property type="match status" value="1"/>
</dbReference>
<keyword evidence="3" id="KW-0998">Cell outer membrane</keyword>
<dbReference type="SUPFAM" id="SSF56935">
    <property type="entry name" value="Porins"/>
    <property type="match status" value="1"/>
</dbReference>
<keyword evidence="8" id="KW-1185">Reference proteome</keyword>